<feature type="domain" description="Tyrosine-protein phosphatase" evidence="9">
    <location>
        <begin position="800"/>
        <end position="1174"/>
    </location>
</feature>
<dbReference type="SUPFAM" id="SSF47031">
    <property type="entry name" value="Second domain of FERM"/>
    <property type="match status" value="1"/>
</dbReference>
<dbReference type="AlphaFoldDB" id="A0AAF5HXE9"/>
<keyword evidence="7" id="KW-0206">Cytoskeleton</keyword>
<dbReference type="InterPro" id="IPR014352">
    <property type="entry name" value="FERM/acyl-CoA-bd_prot_sf"/>
</dbReference>
<dbReference type="Pfam" id="PF00102">
    <property type="entry name" value="Y_phosphatase"/>
    <property type="match status" value="2"/>
</dbReference>
<dbReference type="InterPro" id="IPR003595">
    <property type="entry name" value="Tyr_Pase_cat"/>
</dbReference>
<evidence type="ECO:0000313" key="12">
    <source>
        <dbReference type="Proteomes" id="UP000035681"/>
    </source>
</evidence>
<reference evidence="13" key="1">
    <citation type="submission" date="2024-02" db="UniProtKB">
        <authorList>
            <consortium name="WormBaseParasite"/>
        </authorList>
    </citation>
    <scope>IDENTIFICATION</scope>
</reference>
<evidence type="ECO:0000259" key="9">
    <source>
        <dbReference type="PROSITE" id="PS50055"/>
    </source>
</evidence>
<dbReference type="CDD" id="cd14473">
    <property type="entry name" value="FERM_B-lobe"/>
    <property type="match status" value="1"/>
</dbReference>
<dbReference type="GO" id="GO:0005856">
    <property type="term" value="C:cytoskeleton"/>
    <property type="evidence" value="ECO:0007669"/>
    <property type="project" value="UniProtKB-SubCell"/>
</dbReference>
<dbReference type="PROSITE" id="PS50055">
    <property type="entry name" value="TYR_PHOSPHATASE_PTP"/>
    <property type="match status" value="1"/>
</dbReference>
<dbReference type="SMART" id="SM00194">
    <property type="entry name" value="PTPc"/>
    <property type="match status" value="1"/>
</dbReference>
<evidence type="ECO:0000256" key="7">
    <source>
        <dbReference type="ARBA" id="ARBA00023212"/>
    </source>
</evidence>
<dbReference type="InterPro" id="IPR035963">
    <property type="entry name" value="FERM_2"/>
</dbReference>
<dbReference type="InterPro" id="IPR029021">
    <property type="entry name" value="Prot-tyrosine_phosphatase-like"/>
</dbReference>
<evidence type="ECO:0000313" key="13">
    <source>
        <dbReference type="WBParaSite" id="TCONS_00000381.p1"/>
    </source>
</evidence>
<evidence type="ECO:0000256" key="6">
    <source>
        <dbReference type="ARBA" id="ARBA00022912"/>
    </source>
</evidence>
<proteinExistence type="inferred from homology"/>
<dbReference type="SUPFAM" id="SSF50729">
    <property type="entry name" value="PH domain-like"/>
    <property type="match status" value="1"/>
</dbReference>
<sequence>MCIYNCFIITICAIFHRNYFFFEKKRKMILNPLRLKLGRKYGKYEISQDIFVVTIFISDRSLCQCTLNSESTPFTIIEFLQQKVNLIQSEFYGFKYQLKCNDPDKRIFRWLEFDKPVKKQLDKYACKPRHIQLAILYWTVNPSILCDQMSRSIYFYLIKNDVINGKFIIDVEKYLTLAAYSLQVEYGDYDPHFHTLEFLKTIQLLPFHFIKNGQVGDEYLLQILTLYERLTSMNSSQAAILYLVDVSSSPGYGEEYFYCKDDDSTETSIGYSFKGIIVKKYHTDNIFIPWFDIKSITSSKRHLIIKIKQGKTYQYLFEDSISAKYSSIIFNWQYKYSTTIGIIQKNLPIEIRNMEDKMIVFIDNSKITIQTSSFNNNNLNNKISNTGEIIENVSPQQLSMAFRNDHISLKSSSYSHSSTSISKNTNNGMKGIIGNDIILQQLPPIQFNEFENNKLKIMGSSPEIDLITRNHNNQSNDSEGSHLKFIKRSSDRGRRANLMAAGAAKAKRNGSVNFYSHSSDSFDDTNNIHVHFEKQFNNKFRSTPNLTTTKHPRMGISSLKVSTNNNNNNNFISSSPPYIKSPITISKKYSVPVGGQKMNQPPLLPSRSIILPQSNNFENFSSYYTFYNNDKQQFNQGDNNIDSGRDSLSTDQYNHNEKIMTSSLEDECNDKKDINDEYGENDNEKEIGHGVRYHQFDTVNENRNLLISNTRDEILIKRKRSQLQRQDSCDLKSTHGDEDQFSIDTSTPDNFITYTNTTSSPAHEYLLDTMEGIKCQNNLCFGLEDTLRLLLKKLGNSSILSSEFNEIPKKRHTAGTSTSLNTHNLNKNRSNYILPYEDTRVTLLTTKDNVDGYINASNVRIPLGYQFLHYIVTQNPLPNTINDFWQLIWEKGVYVIVMIQKIFSSPTVPVYWPSKVGEKLKLSMFSVKLKSTNKYNNILILKCLKTGKKKTIYHLQYTELDDYNIPMSSESFLAFLDTVNSVQRHVYNTLKDNERIIEHTNRLSTVTKSKPSRSRSVGRVNLLDVTNKLRSLSTDTRKPSTISIKSSNIINLNNLSLINDQKSDNSYGTMTDSINSSQRSSKNSYTDSGKGSHIGDDDKNKQLRKNMYPPMLVHCIDGTNESGVFLLTDVILKCLENNIPFEINQILRIMRQQRMSLMQSVGQYRFVHSTISHYLQRSRLI</sequence>
<dbReference type="Gene3D" id="2.30.29.30">
    <property type="entry name" value="Pleckstrin-homology domain (PH domain)/Phosphotyrosine-binding domain (PTB)"/>
    <property type="match status" value="1"/>
</dbReference>
<dbReference type="InterPro" id="IPR000242">
    <property type="entry name" value="PTP_cat"/>
</dbReference>
<dbReference type="EC" id="3.1.3.48" evidence="3"/>
<feature type="region of interest" description="Disordered" evidence="8">
    <location>
        <begin position="1068"/>
        <end position="1103"/>
    </location>
</feature>
<evidence type="ECO:0000256" key="2">
    <source>
        <dbReference type="ARBA" id="ARBA00009649"/>
    </source>
</evidence>
<comment type="subcellular location">
    <subcellularLocation>
        <location evidence="1">Cytoplasm</location>
        <location evidence="1">Cytoskeleton</location>
    </subcellularLocation>
</comment>
<dbReference type="GO" id="GO:0004725">
    <property type="term" value="F:protein tyrosine phosphatase activity"/>
    <property type="evidence" value="ECO:0007669"/>
    <property type="project" value="UniProtKB-EC"/>
</dbReference>
<dbReference type="SMART" id="SM00404">
    <property type="entry name" value="PTPc_motif"/>
    <property type="match status" value="1"/>
</dbReference>
<evidence type="ECO:0000256" key="3">
    <source>
        <dbReference type="ARBA" id="ARBA00013064"/>
    </source>
</evidence>
<evidence type="ECO:0000259" key="11">
    <source>
        <dbReference type="PROSITE" id="PS50057"/>
    </source>
</evidence>
<dbReference type="InterPro" id="IPR011993">
    <property type="entry name" value="PH-like_dom_sf"/>
</dbReference>
<evidence type="ECO:0000259" key="10">
    <source>
        <dbReference type="PROSITE" id="PS50056"/>
    </source>
</evidence>
<feature type="domain" description="FERM" evidence="11">
    <location>
        <begin position="51"/>
        <end position="341"/>
    </location>
</feature>
<dbReference type="InterPro" id="IPR019748">
    <property type="entry name" value="FERM_central"/>
</dbReference>
<dbReference type="Pfam" id="PF00373">
    <property type="entry name" value="FERM_M"/>
    <property type="match status" value="1"/>
</dbReference>
<dbReference type="Gene3D" id="1.20.80.10">
    <property type="match status" value="1"/>
</dbReference>
<feature type="compositionally biased region" description="Low complexity" evidence="8">
    <location>
        <begin position="1073"/>
        <end position="1084"/>
    </location>
</feature>
<keyword evidence="5" id="KW-0378">Hydrolase</keyword>
<name>A0AAF5HXE9_STRER</name>
<dbReference type="InterPro" id="IPR000387">
    <property type="entry name" value="Tyr_Pase_dom"/>
</dbReference>
<keyword evidence="12" id="KW-1185">Reference proteome</keyword>
<dbReference type="PROSITE" id="PS50057">
    <property type="entry name" value="FERM_3"/>
    <property type="match status" value="1"/>
</dbReference>
<dbReference type="PROSITE" id="PS50056">
    <property type="entry name" value="TYR_PHOSPHATASE_2"/>
    <property type="match status" value="1"/>
</dbReference>
<evidence type="ECO:0000256" key="4">
    <source>
        <dbReference type="ARBA" id="ARBA00022490"/>
    </source>
</evidence>
<dbReference type="Proteomes" id="UP000035681">
    <property type="component" value="Unplaced"/>
</dbReference>
<comment type="similarity">
    <text evidence="2">Belongs to the protein-tyrosine phosphatase family. Non-receptor class subfamily.</text>
</comment>
<keyword evidence="4" id="KW-0963">Cytoplasm</keyword>
<evidence type="ECO:0000256" key="1">
    <source>
        <dbReference type="ARBA" id="ARBA00004245"/>
    </source>
</evidence>
<feature type="domain" description="Tyrosine specific protein phosphatases" evidence="10">
    <location>
        <begin position="1109"/>
        <end position="1165"/>
    </location>
</feature>
<dbReference type="WBParaSite" id="TCONS_00000381.p1">
    <property type="protein sequence ID" value="TCONS_00000381.p1"/>
    <property type="gene ID" value="XLOC_000393"/>
</dbReference>
<dbReference type="Gene3D" id="3.90.190.10">
    <property type="entry name" value="Protein tyrosine phosphatase superfamily"/>
    <property type="match status" value="1"/>
</dbReference>
<accession>A0AAF5HXE9</accession>
<dbReference type="InterPro" id="IPR000299">
    <property type="entry name" value="FERM_domain"/>
</dbReference>
<keyword evidence="6" id="KW-0904">Protein phosphatase</keyword>
<organism evidence="12 13">
    <name type="scientific">Strongyloides stercoralis</name>
    <name type="common">Threadworm</name>
    <dbReference type="NCBI Taxonomy" id="6248"/>
    <lineage>
        <taxon>Eukaryota</taxon>
        <taxon>Metazoa</taxon>
        <taxon>Ecdysozoa</taxon>
        <taxon>Nematoda</taxon>
        <taxon>Chromadorea</taxon>
        <taxon>Rhabditida</taxon>
        <taxon>Tylenchina</taxon>
        <taxon>Panagrolaimomorpha</taxon>
        <taxon>Strongyloidoidea</taxon>
        <taxon>Strongyloididae</taxon>
        <taxon>Strongyloides</taxon>
    </lineage>
</organism>
<dbReference type="PRINTS" id="PR00700">
    <property type="entry name" value="PRTYPHPHTASE"/>
</dbReference>
<dbReference type="PANTHER" id="PTHR45706:SF1">
    <property type="entry name" value="PEZ, ISOFORM A"/>
    <property type="match status" value="1"/>
</dbReference>
<dbReference type="InterPro" id="IPR029071">
    <property type="entry name" value="Ubiquitin-like_domsf"/>
</dbReference>
<dbReference type="InterPro" id="IPR019749">
    <property type="entry name" value="Band_41_domain"/>
</dbReference>
<evidence type="ECO:0000256" key="8">
    <source>
        <dbReference type="SAM" id="MobiDB-lite"/>
    </source>
</evidence>
<dbReference type="Gene3D" id="3.10.20.90">
    <property type="entry name" value="Phosphatidylinositol 3-kinase Catalytic Subunit, Chain A, domain 1"/>
    <property type="match status" value="1"/>
</dbReference>
<dbReference type="SUPFAM" id="SSF52799">
    <property type="entry name" value="(Phosphotyrosine protein) phosphatases II"/>
    <property type="match status" value="1"/>
</dbReference>
<dbReference type="SUPFAM" id="SSF54236">
    <property type="entry name" value="Ubiquitin-like"/>
    <property type="match status" value="1"/>
</dbReference>
<evidence type="ECO:0000256" key="5">
    <source>
        <dbReference type="ARBA" id="ARBA00022801"/>
    </source>
</evidence>
<dbReference type="PANTHER" id="PTHR45706">
    <property type="entry name" value="TYROSINE-PROTEIN PHOSPHATASE"/>
    <property type="match status" value="1"/>
</dbReference>
<dbReference type="SMART" id="SM00295">
    <property type="entry name" value="B41"/>
    <property type="match status" value="1"/>
</dbReference>
<protein>
    <recommendedName>
        <fullName evidence="3">protein-tyrosine-phosphatase</fullName>
        <ecNumber evidence="3">3.1.3.48</ecNumber>
    </recommendedName>
</protein>